<name>E5XV75_SEGRC</name>
<dbReference type="InterPro" id="IPR009737">
    <property type="entry name" value="Aim32/Apd1-like"/>
</dbReference>
<dbReference type="InterPro" id="IPR010350">
    <property type="entry name" value="Aim32/Apd1-like_bac"/>
</dbReference>
<proteinExistence type="predicted"/>
<evidence type="ECO:0008006" key="3">
    <source>
        <dbReference type="Google" id="ProtNLM"/>
    </source>
</evidence>
<dbReference type="eggNOG" id="COG4759">
    <property type="taxonomic scope" value="Bacteria"/>
</dbReference>
<dbReference type="EMBL" id="ACZI02000001">
    <property type="protein sequence ID" value="EFV11780.1"/>
    <property type="molecule type" value="Genomic_DNA"/>
</dbReference>
<evidence type="ECO:0000313" key="2">
    <source>
        <dbReference type="Proteomes" id="UP000004816"/>
    </source>
</evidence>
<dbReference type="Proteomes" id="UP000004816">
    <property type="component" value="Unassembled WGS sequence"/>
</dbReference>
<gene>
    <name evidence="1" type="ORF">HMPREF9336_03397</name>
</gene>
<keyword evidence="2" id="KW-1185">Reference proteome</keyword>
<dbReference type="PIRSF" id="PIRSF035042">
    <property type="entry name" value="UCP035042_thirdx"/>
    <property type="match status" value="1"/>
</dbReference>
<dbReference type="Gene3D" id="3.40.30.10">
    <property type="entry name" value="Glutaredoxin"/>
    <property type="match status" value="1"/>
</dbReference>
<dbReference type="AlphaFoldDB" id="E5XV75"/>
<organism evidence="1 2">
    <name type="scientific">Segniliparus rugosus (strain ATCC BAA-974 / DSM 45345 / CCUG 50838 / CIP 108380 / JCM 13579 / CDC 945)</name>
    <dbReference type="NCBI Taxonomy" id="679197"/>
    <lineage>
        <taxon>Bacteria</taxon>
        <taxon>Bacillati</taxon>
        <taxon>Actinomycetota</taxon>
        <taxon>Actinomycetes</taxon>
        <taxon>Mycobacteriales</taxon>
        <taxon>Segniliparaceae</taxon>
        <taxon>Segniliparus</taxon>
    </lineage>
</organism>
<protein>
    <recommendedName>
        <fullName evidence="3">Sucrase ferredoxin</fullName>
    </recommendedName>
</protein>
<dbReference type="PANTHER" id="PTHR31902">
    <property type="entry name" value="ACTIN PATCHES DISTAL PROTEIN 1"/>
    <property type="match status" value="1"/>
</dbReference>
<dbReference type="InterPro" id="IPR036249">
    <property type="entry name" value="Thioredoxin-like_sf"/>
</dbReference>
<dbReference type="OrthoDB" id="3399139at2"/>
<dbReference type="STRING" id="679197.HMPREF9336_03397"/>
<comment type="caution">
    <text evidence="1">The sequence shown here is derived from an EMBL/GenBank/DDBJ whole genome shotgun (WGS) entry which is preliminary data.</text>
</comment>
<sequence length="302" mass="32669">MALTCSAVSALDEPLAGTAGSGKRWLCLEHPGPWGRDIVEAEVFGELTGAVARWAERAQARLLCLRRPGASHAQAGGQRVLVAATEPDLRSSCARELGLRDLRELLEQDPEQIFAWDSAFWRDRQGWKATRPALVCAHGRRDVCCAVRGRPVAEALAASGEDVWECSHTGGHRFAPSLIFLPEGCVYGRLAPEEAVAVARTMGQGLVGLDGFRGRTCWTAREQVAEIAVRTEFGDLVERLRANEREDGDVEIEVGLSDGDERTFLVSIQAEKLPPRPASCGADSKSVVALRCVGIKESARTA</sequence>
<dbReference type="CDD" id="cd03062">
    <property type="entry name" value="TRX_Fd_Sucrase"/>
    <property type="match status" value="1"/>
</dbReference>
<dbReference type="Pfam" id="PF06999">
    <property type="entry name" value="Suc_Fer-like"/>
    <property type="match status" value="1"/>
</dbReference>
<accession>E5XV75</accession>
<dbReference type="HOGENOM" id="CLU_050357_1_0_11"/>
<reference evidence="1 2" key="1">
    <citation type="journal article" date="2011" name="Stand. Genomic Sci.">
        <title>High quality draft genome sequence of Segniliparus rugosus CDC 945(T)= (ATCC BAA-974(T)).</title>
        <authorList>
            <person name="Earl A.M."/>
            <person name="Desjardins C.A."/>
            <person name="Fitzgerald M.G."/>
            <person name="Arachchi H.M."/>
            <person name="Zeng Q."/>
            <person name="Mehta T."/>
            <person name="Griggs A."/>
            <person name="Birren B.W."/>
            <person name="Toney N.C."/>
            <person name="Carr J."/>
            <person name="Posey J."/>
            <person name="Butler W.R."/>
        </authorList>
    </citation>
    <scope>NUCLEOTIDE SEQUENCE [LARGE SCALE GENOMIC DNA]</scope>
    <source>
        <strain evidence="2">ATCC BAA-974 / DSM 45345 / CCUG 50838 / CIP 108380 / JCM 13579 / CDC 945</strain>
    </source>
</reference>
<dbReference type="SUPFAM" id="SSF52833">
    <property type="entry name" value="Thioredoxin-like"/>
    <property type="match status" value="1"/>
</dbReference>
<dbReference type="PANTHER" id="PTHR31902:SF22">
    <property type="entry name" value="SLL1203 PROTEIN"/>
    <property type="match status" value="1"/>
</dbReference>
<dbReference type="RefSeq" id="WP_007472370.1">
    <property type="nucleotide sequence ID" value="NZ_KI391953.1"/>
</dbReference>
<evidence type="ECO:0000313" key="1">
    <source>
        <dbReference type="EMBL" id="EFV11780.1"/>
    </source>
</evidence>